<dbReference type="CTD" id="5297"/>
<name>A0A8B7B185_ORYAF</name>
<dbReference type="PANTHER" id="PTHR10048:SF15">
    <property type="entry name" value="PHOSPHATIDYLINOSITOL 4-KINASE ALPHA"/>
    <property type="match status" value="1"/>
</dbReference>
<dbReference type="Gene3D" id="3.30.1010.10">
    <property type="entry name" value="Phosphatidylinositol 3-kinase Catalytic Subunit, Chain A, domain 4"/>
    <property type="match status" value="1"/>
</dbReference>
<dbReference type="Pfam" id="PF00454">
    <property type="entry name" value="PI3_PI4_kinase"/>
    <property type="match status" value="1"/>
</dbReference>
<dbReference type="PROSITE" id="PS51545">
    <property type="entry name" value="PIK_HELICAL"/>
    <property type="match status" value="1"/>
</dbReference>
<evidence type="ECO:0000256" key="2">
    <source>
        <dbReference type="ARBA" id="ARBA00012169"/>
    </source>
</evidence>
<dbReference type="GO" id="GO:0005737">
    <property type="term" value="C:cytoplasm"/>
    <property type="evidence" value="ECO:0007669"/>
    <property type="project" value="TreeGrafter"/>
</dbReference>
<dbReference type="Pfam" id="PF00613">
    <property type="entry name" value="PI3Ka"/>
    <property type="match status" value="1"/>
</dbReference>
<keyword evidence="4" id="KW-0418">Kinase</keyword>
<dbReference type="InterPro" id="IPR001263">
    <property type="entry name" value="PI3K_accessory_dom"/>
</dbReference>
<dbReference type="GeneID" id="103209567"/>
<dbReference type="SUPFAM" id="SSF48371">
    <property type="entry name" value="ARM repeat"/>
    <property type="match status" value="2"/>
</dbReference>
<dbReference type="GO" id="GO:0046854">
    <property type="term" value="P:phosphatidylinositol phosphate biosynthetic process"/>
    <property type="evidence" value="ECO:0007669"/>
    <property type="project" value="InterPro"/>
</dbReference>
<dbReference type="PROSITE" id="PS50290">
    <property type="entry name" value="PI3_4_KINASE_3"/>
    <property type="match status" value="1"/>
</dbReference>
<evidence type="ECO:0000259" key="6">
    <source>
        <dbReference type="PROSITE" id="PS51545"/>
    </source>
</evidence>
<dbReference type="InterPro" id="IPR042236">
    <property type="entry name" value="PI3K_accessory_sf"/>
</dbReference>
<dbReference type="Gene3D" id="1.25.40.70">
    <property type="entry name" value="Phosphatidylinositol 3-kinase, accessory domain (PIK)"/>
    <property type="match status" value="1"/>
</dbReference>
<dbReference type="FunFam" id="1.10.1070.11:FF:000005">
    <property type="entry name" value="Phosphatidylinositol 4-kinase, catalytic, alpha"/>
    <property type="match status" value="1"/>
</dbReference>
<evidence type="ECO:0000256" key="1">
    <source>
        <dbReference type="ARBA" id="ARBA00006209"/>
    </source>
</evidence>
<keyword evidence="3" id="KW-0808">Transferase</keyword>
<evidence type="ECO:0000256" key="4">
    <source>
        <dbReference type="ARBA" id="ARBA00022777"/>
    </source>
</evidence>
<dbReference type="InterPro" id="IPR015433">
    <property type="entry name" value="PI3/4_kinase"/>
</dbReference>
<gene>
    <name evidence="8" type="primary">PI4KA</name>
</gene>
<dbReference type="SUPFAM" id="SSF56112">
    <property type="entry name" value="Protein kinase-like (PK-like)"/>
    <property type="match status" value="1"/>
</dbReference>
<evidence type="ECO:0000313" key="7">
    <source>
        <dbReference type="Proteomes" id="UP000694850"/>
    </source>
</evidence>
<accession>A0A8B7B185</accession>
<evidence type="ECO:0000313" key="8">
    <source>
        <dbReference type="RefSeq" id="XP_007953649.1"/>
    </source>
</evidence>
<dbReference type="GO" id="GO:0048015">
    <property type="term" value="P:phosphatidylinositol-mediated signaling"/>
    <property type="evidence" value="ECO:0007669"/>
    <property type="project" value="TreeGrafter"/>
</dbReference>
<protein>
    <recommendedName>
        <fullName evidence="2">1-phosphatidylinositol 4-kinase</fullName>
        <ecNumber evidence="2">2.7.1.67</ecNumber>
    </recommendedName>
</protein>
<dbReference type="Proteomes" id="UP000694850">
    <property type="component" value="Unplaced"/>
</dbReference>
<sequence>MATAAARGGGGGGGGASASASASASGSTVGASRGFYFNTVLSLARSLAVQRPASLEKVQKLLCMCPVDFHGIFQLDERRRDAVIALGVFLIESDLQHKDSIIPYLLRLLKGLPKVYWVEESTPRKGRGTLPVAENFSFCLVTLLSDVAYRDPSLRDEILEALLQVLRVLLGMCQTLEIQEKEYLCKYAVPCLLGIARAFGRHSNVEEALLSKLFPRAPPHALRVPEELEGARRRSGNVTVVGLAFSDPRCGSLFQVSPERAVPPPSSPGGSAFHYFEASCLPDGSALEPEDHFSAVSSSFSLSPRFNGVTYKEFSIPLGTLQELLTLVKKIVEEPVLRSLDAVLASVAEANPGVDLHYSTFSDPLYVAVFKMLRDTLYCMKDLPTSFVKDMHDFVLEQFNTSQGEFQKILHDAERVHSELSPLKLRCQANAACVDLMVWAVKDEQGAENLCIKLSEKLQSKTSSKVIIAHLPLLLCCLQGLGRLCERFPLVVHSVMPSLRDFLVIPSPVLVKLYKYHSQYHTVAGNDIKISVTNEHSESTLNIMSGKKSQPSMYEQLRDIAIDNICRCLKAGLTVDPVIVEAFLSSLSNRLYISQESDKDAHLIPDHTIRALGHIAVALRDTPKIMEPILQILQQKFCQPPSPLDVLIIDQLGCLVITGNQYIYQEVWNLFQQISVKASSVVYSATKDYKDHGYRHCSLAVINALANIAANIQDEHLVDELLMNLLELFVQLGLEGKRASERASEKGPALKASSSAGNLGVLIPVIAVLTRRLPPIKEAKPRLQKLFRDFWLYSVLMGFAVEGSGLWPEEWYEGVCEIATKSPLLTFPSKEPLRSVLQYNSAMKNDTVTPAELSELRGTIINLLDPPPEVSALINKLDFAMSTYLLSVYRLEYMRVLRSADPDRFQVMFCYFEDKAIQKDKSGMMQCVIAVADKVFDAFLNMMADKAKTKENEEELERHAQFLLVNFNHIHKRIRRVADKYLSGLVDKFPHLLWSGTVLKTMLDILQTLSLSLSADIHKDQPYYNIPDVPYRITVPDTYEARESIVKDFAARCGMVLQEAMKWAPTVTKSHLQEYLNKHQNWVSGLSQHTGLAMATESILHYAGYNRQSTTLGATQLTERPACVKKDYSNFMASLNLRNRYAGEVYGMIRFSDATGQMSDLNRMVVQELNAALELGSPPQYTQAMFKLTAMLITSRDCDPQLLHHLCWGPLRMFNEHGMETALACWEWLLAGKNGVEVPFMREMAGAWHMTVQQKLGLFSAEIKEADPLAASEASQPKPCPPEVTPHYIWIDFLVQRFEIAKYCSSDQVEVFSSLLQRSMSLSIGGAKGSMNRHVAAIGPRFKLLTLGLALLHADVVPNATIRNVLREKIYSTAFDYFSCPPKFPTQGEKRLREDISIMIKFWMAMFSDKKYLTASQLVPPDNQDTRSNLDITVGSRQQATQGWINTYPLSSGMSTISKKSGMSKKTNRGSQLHKYYMKRRTLLLSLLATEIERLITWYNPLSAPELELDQAGENSVANWRSKYISLSEKQWKDNVNLAWSISPYLAVQLPARFKNTEAIGNEVTRLVRLDPGAVSDVPEAIKFLVTWHTIDADAPELSHVLCWAPTDPPTGLSYFSSQYPPHPLTAQYGVKVLRSFPPDAILFYIPQIVQALRYDKHCADIGDLLEQLVDEITSSLSGPAKDFYQREFDFFNKITNVSAIIKPYPKGDERKKACLSALSEVKVQPGCYLPSNPEAIVLDIDYKSGTPMQSAAKAPYLAKFKVKRCGVSELEKEGLRCGSNLDESGSQEADTQKISWQAAIFKVGDDCRQDMLALQIIDLFKNIFQLVGLDLFVFPYRVVATAPGCGVIECIPDCTSRDQLGRQTDFGMYDYFTRQYGDESTLAFQQARYNFIRSMAAYSLLLFLLQIKDRHNGNIMLDKKGHIIHIDFGFMFESSPGGNLGWEPDIKLTDEMVMIMGGKMEATPFKWFMEMCVRGYLAVRPYMDAVVSLVTLMLDTGLPCFRGQTIKLLKHRFSPNMTEREAANFIMKVIQNCFLSNRSRTYDIIQYYQNDIPY</sequence>
<dbReference type="InterPro" id="IPR036940">
    <property type="entry name" value="PI3/4_kinase_cat_sf"/>
</dbReference>
<dbReference type="InterPro" id="IPR016024">
    <property type="entry name" value="ARM-type_fold"/>
</dbReference>
<dbReference type="FunFam" id="3.30.1010.10:FF:000009">
    <property type="entry name" value="Phosphatidylinositol 4-kinase, catalytic, alpha"/>
    <property type="match status" value="1"/>
</dbReference>
<dbReference type="CDD" id="cd05167">
    <property type="entry name" value="PI4Kc_III_alpha"/>
    <property type="match status" value="1"/>
</dbReference>
<dbReference type="InterPro" id="IPR045495">
    <property type="entry name" value="PI4K_N"/>
</dbReference>
<dbReference type="InterPro" id="IPR000403">
    <property type="entry name" value="PI3/4_kinase_cat_dom"/>
</dbReference>
<dbReference type="GO" id="GO:0005886">
    <property type="term" value="C:plasma membrane"/>
    <property type="evidence" value="ECO:0007669"/>
    <property type="project" value="TreeGrafter"/>
</dbReference>
<dbReference type="RefSeq" id="XP_007953649.1">
    <property type="nucleotide sequence ID" value="XM_007955458.1"/>
</dbReference>
<comment type="similarity">
    <text evidence="1">Belongs to the PI3/PI4-kinase family. Type III PI4K subfamily.</text>
</comment>
<organism evidence="7 8">
    <name type="scientific">Orycteropus afer afer</name>
    <dbReference type="NCBI Taxonomy" id="1230840"/>
    <lineage>
        <taxon>Eukaryota</taxon>
        <taxon>Metazoa</taxon>
        <taxon>Chordata</taxon>
        <taxon>Craniata</taxon>
        <taxon>Vertebrata</taxon>
        <taxon>Euteleostomi</taxon>
        <taxon>Mammalia</taxon>
        <taxon>Eutheria</taxon>
        <taxon>Afrotheria</taxon>
        <taxon>Tubulidentata</taxon>
        <taxon>Orycteropodidae</taxon>
        <taxon>Orycteropus</taxon>
    </lineage>
</organism>
<dbReference type="PANTHER" id="PTHR10048">
    <property type="entry name" value="PHOSPHATIDYLINOSITOL KINASE"/>
    <property type="match status" value="1"/>
</dbReference>
<dbReference type="InterPro" id="IPR018936">
    <property type="entry name" value="PI3/4_kinase_CS"/>
</dbReference>
<dbReference type="Gene3D" id="1.10.1070.11">
    <property type="entry name" value="Phosphatidylinositol 3-/4-kinase, catalytic domain"/>
    <property type="match status" value="1"/>
</dbReference>
<dbReference type="PROSITE" id="PS00915">
    <property type="entry name" value="PI3_4_KINASE_1"/>
    <property type="match status" value="1"/>
</dbReference>
<dbReference type="PROSITE" id="PS00916">
    <property type="entry name" value="PI3_4_KINASE_2"/>
    <property type="match status" value="1"/>
</dbReference>
<dbReference type="GO" id="GO:0004430">
    <property type="term" value="F:1-phosphatidylinositol 4-kinase activity"/>
    <property type="evidence" value="ECO:0007669"/>
    <property type="project" value="UniProtKB-EC"/>
</dbReference>
<dbReference type="SMART" id="SM00145">
    <property type="entry name" value="PI3Ka"/>
    <property type="match status" value="1"/>
</dbReference>
<dbReference type="Pfam" id="PF19274">
    <property type="entry name" value="PI4K_N"/>
    <property type="match status" value="2"/>
</dbReference>
<evidence type="ECO:0000256" key="3">
    <source>
        <dbReference type="ARBA" id="ARBA00022679"/>
    </source>
</evidence>
<dbReference type="SMART" id="SM00146">
    <property type="entry name" value="PI3Kc"/>
    <property type="match status" value="1"/>
</dbReference>
<dbReference type="OrthoDB" id="10264149at2759"/>
<evidence type="ECO:0000259" key="5">
    <source>
        <dbReference type="PROSITE" id="PS50290"/>
    </source>
</evidence>
<feature type="domain" description="PIK helical" evidence="6">
    <location>
        <begin position="1522"/>
        <end position="1722"/>
    </location>
</feature>
<reference evidence="8" key="1">
    <citation type="submission" date="2025-08" db="UniProtKB">
        <authorList>
            <consortium name="RefSeq"/>
        </authorList>
    </citation>
    <scope>IDENTIFICATION</scope>
</reference>
<dbReference type="InterPro" id="IPR011009">
    <property type="entry name" value="Kinase-like_dom_sf"/>
</dbReference>
<proteinExistence type="inferred from homology"/>
<dbReference type="EC" id="2.7.1.67" evidence="2"/>
<feature type="domain" description="PI3K/PI4K catalytic" evidence="5">
    <location>
        <begin position="1762"/>
        <end position="2039"/>
    </location>
</feature>
<keyword evidence="7" id="KW-1185">Reference proteome</keyword>